<dbReference type="InterPro" id="IPR013783">
    <property type="entry name" value="Ig-like_fold"/>
</dbReference>
<dbReference type="InterPro" id="IPR003961">
    <property type="entry name" value="FN3_dom"/>
</dbReference>
<evidence type="ECO:0000313" key="2">
    <source>
        <dbReference type="Ensembl" id="ENSSORP00005055348.1"/>
    </source>
</evidence>
<sequence>TGPCALTSISAVTQCNSNKILVEWELSENSPIYVVTAEGHDQTYITCNSTTSSCELQDVQCGTQYSIIVATSSDKCSSLRSPPKRIKTGINVCAFICLFVPCHVRWK</sequence>
<evidence type="ECO:0000259" key="1">
    <source>
        <dbReference type="PROSITE" id="PS50853"/>
    </source>
</evidence>
<dbReference type="PROSITE" id="PS50853">
    <property type="entry name" value="FN3"/>
    <property type="match status" value="1"/>
</dbReference>
<dbReference type="PANTHER" id="PTHR47135:SF3">
    <property type="entry name" value="FIBRONECTIN TYPE-III DOMAIN-CONTAINING PROTEIN"/>
    <property type="match status" value="1"/>
</dbReference>
<keyword evidence="3" id="KW-1185">Reference proteome</keyword>
<organism evidence="2 3">
    <name type="scientific">Sphaeramia orbicularis</name>
    <name type="common">orbiculate cardinalfish</name>
    <dbReference type="NCBI Taxonomy" id="375764"/>
    <lineage>
        <taxon>Eukaryota</taxon>
        <taxon>Metazoa</taxon>
        <taxon>Chordata</taxon>
        <taxon>Craniata</taxon>
        <taxon>Vertebrata</taxon>
        <taxon>Euteleostomi</taxon>
        <taxon>Actinopterygii</taxon>
        <taxon>Neopterygii</taxon>
        <taxon>Teleostei</taxon>
        <taxon>Neoteleostei</taxon>
        <taxon>Acanthomorphata</taxon>
        <taxon>Gobiaria</taxon>
        <taxon>Kurtiformes</taxon>
        <taxon>Apogonoidei</taxon>
        <taxon>Apogonidae</taxon>
        <taxon>Apogoninae</taxon>
        <taxon>Sphaeramia</taxon>
    </lineage>
</organism>
<proteinExistence type="predicted"/>
<accession>A0A673CTT0</accession>
<dbReference type="PANTHER" id="PTHR47135">
    <property type="entry name" value="FIBRONECTIN TYPE III DOMAIN-CONTAINING PROTEIN 7"/>
    <property type="match status" value="1"/>
</dbReference>
<dbReference type="Gene3D" id="2.60.40.10">
    <property type="entry name" value="Immunoglobulins"/>
    <property type="match status" value="1"/>
</dbReference>
<protein>
    <recommendedName>
        <fullName evidence="1">Fibronectin type-III domain-containing protein</fullName>
    </recommendedName>
</protein>
<name>A0A673CTT0_9TELE</name>
<reference evidence="2" key="3">
    <citation type="submission" date="2025-09" db="UniProtKB">
        <authorList>
            <consortium name="Ensembl"/>
        </authorList>
    </citation>
    <scope>IDENTIFICATION</scope>
</reference>
<dbReference type="Pfam" id="PF00041">
    <property type="entry name" value="fn3"/>
    <property type="match status" value="1"/>
</dbReference>
<dbReference type="AlphaFoldDB" id="A0A673CTT0"/>
<dbReference type="InParanoid" id="A0A673CTT0"/>
<dbReference type="Ensembl" id="ENSSORT00005056628.1">
    <property type="protein sequence ID" value="ENSSORP00005055348.1"/>
    <property type="gene ID" value="ENSSORG00005024701.1"/>
</dbReference>
<feature type="domain" description="Fibronectin type-III" evidence="1">
    <location>
        <begin position="2"/>
        <end position="91"/>
    </location>
</feature>
<reference evidence="2" key="2">
    <citation type="submission" date="2025-08" db="UniProtKB">
        <authorList>
            <consortium name="Ensembl"/>
        </authorList>
    </citation>
    <scope>IDENTIFICATION</scope>
</reference>
<evidence type="ECO:0000313" key="3">
    <source>
        <dbReference type="Proteomes" id="UP000472271"/>
    </source>
</evidence>
<dbReference type="InterPro" id="IPR036116">
    <property type="entry name" value="FN3_sf"/>
</dbReference>
<dbReference type="CDD" id="cd00063">
    <property type="entry name" value="FN3"/>
    <property type="match status" value="1"/>
</dbReference>
<dbReference type="SUPFAM" id="SSF49265">
    <property type="entry name" value="Fibronectin type III"/>
    <property type="match status" value="1"/>
</dbReference>
<reference evidence="2" key="1">
    <citation type="submission" date="2019-06" db="EMBL/GenBank/DDBJ databases">
        <authorList>
            <consortium name="Wellcome Sanger Institute Data Sharing"/>
        </authorList>
    </citation>
    <scope>NUCLEOTIDE SEQUENCE [LARGE SCALE GENOMIC DNA]</scope>
</reference>
<dbReference type="Proteomes" id="UP000472271">
    <property type="component" value="Chromosome 4"/>
</dbReference>